<dbReference type="eggNOG" id="COG3055">
    <property type="taxonomic scope" value="Bacteria"/>
</dbReference>
<evidence type="ECO:0000256" key="1">
    <source>
        <dbReference type="ARBA" id="ARBA00022441"/>
    </source>
</evidence>
<evidence type="ECO:0008006" key="5">
    <source>
        <dbReference type="Google" id="ProtNLM"/>
    </source>
</evidence>
<name>A0A069D405_9BACE</name>
<dbReference type="PANTHER" id="PTHR45632">
    <property type="entry name" value="LD33804P"/>
    <property type="match status" value="1"/>
</dbReference>
<dbReference type="Gene3D" id="2.120.10.80">
    <property type="entry name" value="Kelch-type beta propeller"/>
    <property type="match status" value="2"/>
</dbReference>
<dbReference type="InterPro" id="IPR015915">
    <property type="entry name" value="Kelch-typ_b-propeller"/>
</dbReference>
<reference evidence="3 4" key="1">
    <citation type="journal article" date="2015" name="Microbes Environ.">
        <title>Distribution and evolution of nitrogen fixation genes in the phylum bacteroidetes.</title>
        <authorList>
            <person name="Inoue J."/>
            <person name="Oshima K."/>
            <person name="Suda W."/>
            <person name="Sakamoto M."/>
            <person name="Iino T."/>
            <person name="Noda S."/>
            <person name="Hongoh Y."/>
            <person name="Hattori M."/>
            <person name="Ohkuma M."/>
        </authorList>
    </citation>
    <scope>NUCLEOTIDE SEQUENCE [LARGE SCALE GENOMIC DNA]</scope>
    <source>
        <strain evidence="3 4">JCM 15093</strain>
    </source>
</reference>
<accession>A0A069D405</accession>
<dbReference type="STRING" id="1121097.GCA_000428125_02857"/>
<dbReference type="Proteomes" id="UP000027601">
    <property type="component" value="Unassembled WGS sequence"/>
</dbReference>
<comment type="caution">
    <text evidence="3">The sequence shown here is derived from an EMBL/GenBank/DDBJ whole genome shotgun (WGS) entry which is preliminary data.</text>
</comment>
<keyword evidence="4" id="KW-1185">Reference proteome</keyword>
<sequence>MNVSIWNATSKTILFVLFACIGTSLVSSCTEDDEYTVGVWYRRSALDGPARTEAASFVINNEGYICCGYKGGSSPTKLRDLWKYTPVEGGNGYWTQCADMPTEAGYRSAAVGFAVNGKGYVSTGIDIDSRPLADTWEYNPDSDSWTQKDDFIKEARYGALGFALGNYGYLGTGYDTSNWYKDFYKFDPNAASGSQWTVVTGFGGDKRQYGTAFVINNKAYFGFGTNNGSYPDDFWSFDGSTFTRLRDIADTNTDEDYDDDYAIVRSGAVAFVIDSKGYVTTGTTGSLKSDYWVYDPDTDLWSGDSDDGYTPFALLNSGSQGSSRSGATAFTLNNRGFVVAGASGSYRLDDMYELSPYENRED</sequence>
<dbReference type="EMBL" id="BAJS01000024">
    <property type="protein sequence ID" value="GAK37588.1"/>
    <property type="molecule type" value="Genomic_DNA"/>
</dbReference>
<organism evidence="3 4">
    <name type="scientific">Bacteroides graminisolvens DSM 19988 = JCM 15093</name>
    <dbReference type="NCBI Taxonomy" id="1121097"/>
    <lineage>
        <taxon>Bacteria</taxon>
        <taxon>Pseudomonadati</taxon>
        <taxon>Bacteroidota</taxon>
        <taxon>Bacteroidia</taxon>
        <taxon>Bacteroidales</taxon>
        <taxon>Bacteroidaceae</taxon>
        <taxon>Bacteroides</taxon>
    </lineage>
</organism>
<dbReference type="AlphaFoldDB" id="A0A069D405"/>
<proteinExistence type="predicted"/>
<dbReference type="SUPFAM" id="SSF117281">
    <property type="entry name" value="Kelch motif"/>
    <property type="match status" value="2"/>
</dbReference>
<dbReference type="OrthoDB" id="103335at2"/>
<gene>
    <name evidence="3" type="ORF">JCM15093_2850</name>
</gene>
<keyword evidence="2" id="KW-0677">Repeat</keyword>
<dbReference type="PANTHER" id="PTHR45632:SF3">
    <property type="entry name" value="KELCH-LIKE PROTEIN 32"/>
    <property type="match status" value="1"/>
</dbReference>
<keyword evidence="1" id="KW-0880">Kelch repeat</keyword>
<evidence type="ECO:0000313" key="3">
    <source>
        <dbReference type="EMBL" id="GAK37588.1"/>
    </source>
</evidence>
<evidence type="ECO:0000313" key="4">
    <source>
        <dbReference type="Proteomes" id="UP000027601"/>
    </source>
</evidence>
<protein>
    <recommendedName>
        <fullName evidence="5">Galactose oxidase</fullName>
    </recommendedName>
</protein>
<evidence type="ECO:0000256" key="2">
    <source>
        <dbReference type="ARBA" id="ARBA00022737"/>
    </source>
</evidence>
<dbReference type="RefSeq" id="WP_024997228.1">
    <property type="nucleotide sequence ID" value="NZ_ATZI01000019.1"/>
</dbReference>